<dbReference type="FunFam" id="1.25.40.90:FF:000006">
    <property type="entry name" value="Clathrin interactor 1"/>
    <property type="match status" value="1"/>
</dbReference>
<name>A0A0C9N5K9_9FUNG</name>
<keyword evidence="4" id="KW-0597">Phosphoprotein</keyword>
<dbReference type="GO" id="GO:0005768">
    <property type="term" value="C:endosome"/>
    <property type="evidence" value="ECO:0007669"/>
    <property type="project" value="TreeGrafter"/>
</dbReference>
<feature type="domain" description="ENTH" evidence="7">
    <location>
        <begin position="12"/>
        <end position="144"/>
    </location>
</feature>
<feature type="compositionally biased region" description="Polar residues" evidence="6">
    <location>
        <begin position="467"/>
        <end position="483"/>
    </location>
</feature>
<keyword evidence="9" id="KW-1185">Reference proteome</keyword>
<keyword evidence="3" id="KW-0963">Cytoplasm</keyword>
<proteinExistence type="inferred from homology"/>
<organism evidence="8">
    <name type="scientific">Mucor ambiguus</name>
    <dbReference type="NCBI Taxonomy" id="91626"/>
    <lineage>
        <taxon>Eukaryota</taxon>
        <taxon>Fungi</taxon>
        <taxon>Fungi incertae sedis</taxon>
        <taxon>Mucoromycota</taxon>
        <taxon>Mucoromycotina</taxon>
        <taxon>Mucoromycetes</taxon>
        <taxon>Mucorales</taxon>
        <taxon>Mucorineae</taxon>
        <taxon>Mucoraceae</taxon>
        <taxon>Mucor</taxon>
    </lineage>
</organism>
<dbReference type="InterPro" id="IPR013809">
    <property type="entry name" value="ENTH"/>
</dbReference>
<dbReference type="OrthoDB" id="4033880at2759"/>
<comment type="similarity">
    <text evidence="2">Belongs to the epsin family.</text>
</comment>
<dbReference type="Proteomes" id="UP000053815">
    <property type="component" value="Unassembled WGS sequence"/>
</dbReference>
<accession>A0A0C9N5K9</accession>
<dbReference type="CDD" id="cd16991">
    <property type="entry name" value="ENTH_Ent1_Ent2"/>
    <property type="match status" value="1"/>
</dbReference>
<evidence type="ECO:0000256" key="6">
    <source>
        <dbReference type="SAM" id="MobiDB-lite"/>
    </source>
</evidence>
<dbReference type="SMART" id="SM00273">
    <property type="entry name" value="ENTH"/>
    <property type="match status" value="1"/>
</dbReference>
<dbReference type="SUPFAM" id="SSF48464">
    <property type="entry name" value="ENTH/VHS domain"/>
    <property type="match status" value="1"/>
</dbReference>
<dbReference type="Pfam" id="PF01417">
    <property type="entry name" value="ENTH"/>
    <property type="match status" value="1"/>
</dbReference>
<feature type="compositionally biased region" description="Low complexity" evidence="6">
    <location>
        <begin position="417"/>
        <end position="448"/>
    </location>
</feature>
<feature type="region of interest" description="Disordered" evidence="6">
    <location>
        <begin position="353"/>
        <end position="448"/>
    </location>
</feature>
<evidence type="ECO:0000259" key="7">
    <source>
        <dbReference type="PROSITE" id="PS50942"/>
    </source>
</evidence>
<dbReference type="GO" id="GO:0007015">
    <property type="term" value="P:actin filament organization"/>
    <property type="evidence" value="ECO:0007669"/>
    <property type="project" value="TreeGrafter"/>
</dbReference>
<evidence type="ECO:0000256" key="3">
    <source>
        <dbReference type="ARBA" id="ARBA00022490"/>
    </source>
</evidence>
<dbReference type="GO" id="GO:0006897">
    <property type="term" value="P:endocytosis"/>
    <property type="evidence" value="ECO:0007669"/>
    <property type="project" value="TreeGrafter"/>
</dbReference>
<comment type="subcellular location">
    <subcellularLocation>
        <location evidence="1">Cytoplasm</location>
    </subcellularLocation>
</comment>
<dbReference type="PANTHER" id="PTHR12276:SF110">
    <property type="entry name" value="EPSIN-1-RELATED"/>
    <property type="match status" value="1"/>
</dbReference>
<feature type="region of interest" description="Disordered" evidence="6">
    <location>
        <begin position="219"/>
        <end position="250"/>
    </location>
</feature>
<feature type="compositionally biased region" description="Basic and acidic residues" evidence="6">
    <location>
        <begin position="137"/>
        <end position="154"/>
    </location>
</feature>
<feature type="region of interest" description="Disordered" evidence="6">
    <location>
        <begin position="318"/>
        <end position="341"/>
    </location>
</feature>
<evidence type="ECO:0000313" key="9">
    <source>
        <dbReference type="Proteomes" id="UP000053815"/>
    </source>
</evidence>
<reference evidence="8" key="1">
    <citation type="submission" date="2014-09" db="EMBL/GenBank/DDBJ databases">
        <title>Draft genome sequence of an oleaginous Mucoromycotina fungus Mucor ambiguus NBRC6742.</title>
        <authorList>
            <person name="Takeda I."/>
            <person name="Yamane N."/>
            <person name="Morita T."/>
            <person name="Tamano K."/>
            <person name="Machida M."/>
            <person name="Baker S."/>
            <person name="Koike H."/>
        </authorList>
    </citation>
    <scope>NUCLEOTIDE SEQUENCE</scope>
    <source>
        <strain evidence="8">NBRC 6742</strain>
    </source>
</reference>
<feature type="region of interest" description="Disordered" evidence="6">
    <location>
        <begin position="467"/>
        <end position="487"/>
    </location>
</feature>
<dbReference type="InterPro" id="IPR008942">
    <property type="entry name" value="ENTH_VHS"/>
</dbReference>
<dbReference type="GO" id="GO:0030276">
    <property type="term" value="F:clathrin binding"/>
    <property type="evidence" value="ECO:0007669"/>
    <property type="project" value="TreeGrafter"/>
</dbReference>
<dbReference type="STRING" id="91626.A0A0C9N5K9"/>
<keyword evidence="5" id="KW-0446">Lipid-binding</keyword>
<dbReference type="GO" id="GO:0005886">
    <property type="term" value="C:plasma membrane"/>
    <property type="evidence" value="ECO:0007669"/>
    <property type="project" value="TreeGrafter"/>
</dbReference>
<gene>
    <name evidence="8" type="ORF">MAM1_0298c09391</name>
</gene>
<feature type="compositionally biased region" description="Polar residues" evidence="6">
    <location>
        <begin position="403"/>
        <end position="416"/>
    </location>
</feature>
<dbReference type="GO" id="GO:0005543">
    <property type="term" value="F:phospholipid binding"/>
    <property type="evidence" value="ECO:0007669"/>
    <property type="project" value="TreeGrafter"/>
</dbReference>
<evidence type="ECO:0000256" key="2">
    <source>
        <dbReference type="ARBA" id="ARBA00010130"/>
    </source>
</evidence>
<sequence length="619" mass="69287">MAGKGALRSIKNIAKGFSDVQIKVREATSNDPWGPSGTLMNEIAQLTFNESDFIEIMDMIDKRLNDKGKNWRHVFKALLLLDYCLHVGSENVVLYARENIYVVKTLKEFQHTEENGKDVGANVRQKAKDITNLLQDDNRLKEERRQRQGMRDRMANVGDYLNETVRQYNGGDAENGGGRWDDENELKKALAESKRIAAEEERNRRQGDDDLEKALQLSQQEAAEKERKNREKLDKQTADNLFGSGSGSGSASFQAFPQQQTFINNPYQQQAPLQLEWAQPTMQFSEPVQNNPYQQQQQQNPYLSNQFNANGLQAQMTGFPSQQQQQQPPLQAQMTGFPQQQPQFLQQPSFQTSMVTGTNPFSQMSQQQQQPPVPEQKNYDYSELVFGNPAPSRPQPQQQQSPVFGTNTPNFGSNTPNFSFSTPAAATASPSPAFATTTNTNTTQFSPSPAFANTNAFAVPSPSFAQANAASPHMSQRNVSPKPTEQDAKYSKLNALLANNDDGLDSYGNRGNLRIPYGTGFANSLPLQPKSNDMLAITDGSSSPQPFGQQANRNPFGQVNATPSNERQGQKSLLEMMQEQKQQQQQYATFNAVVKIRTVFSHSVYDEVLRFFLKYTKVV</sequence>
<evidence type="ECO:0000256" key="4">
    <source>
        <dbReference type="ARBA" id="ARBA00022553"/>
    </source>
</evidence>
<dbReference type="AlphaFoldDB" id="A0A0C9N5K9"/>
<dbReference type="PANTHER" id="PTHR12276">
    <property type="entry name" value="EPSIN/ENT-RELATED"/>
    <property type="match status" value="1"/>
</dbReference>
<dbReference type="GO" id="GO:0030125">
    <property type="term" value="C:clathrin vesicle coat"/>
    <property type="evidence" value="ECO:0007669"/>
    <property type="project" value="TreeGrafter"/>
</dbReference>
<feature type="compositionally biased region" description="Low complexity" evidence="6">
    <location>
        <begin position="360"/>
        <end position="370"/>
    </location>
</feature>
<dbReference type="PROSITE" id="PS50942">
    <property type="entry name" value="ENTH"/>
    <property type="match status" value="1"/>
</dbReference>
<feature type="region of interest" description="Disordered" evidence="6">
    <location>
        <begin position="137"/>
        <end position="158"/>
    </location>
</feature>
<evidence type="ECO:0000313" key="8">
    <source>
        <dbReference type="EMBL" id="GAN09858.1"/>
    </source>
</evidence>
<feature type="compositionally biased region" description="Low complexity" evidence="6">
    <location>
        <begin position="320"/>
        <end position="341"/>
    </location>
</feature>
<dbReference type="InterPro" id="IPR003903">
    <property type="entry name" value="UIM_dom"/>
</dbReference>
<dbReference type="EMBL" id="DF836587">
    <property type="protein sequence ID" value="GAN09858.1"/>
    <property type="molecule type" value="Genomic_DNA"/>
</dbReference>
<dbReference type="SMART" id="SM00726">
    <property type="entry name" value="UIM"/>
    <property type="match status" value="2"/>
</dbReference>
<protein>
    <submittedName>
        <fullName evidence="8">ENTH-domain-containing protein</fullName>
    </submittedName>
</protein>
<feature type="compositionally biased region" description="Basic and acidic residues" evidence="6">
    <location>
        <begin position="222"/>
        <end position="237"/>
    </location>
</feature>
<evidence type="ECO:0000256" key="1">
    <source>
        <dbReference type="ARBA" id="ARBA00004496"/>
    </source>
</evidence>
<evidence type="ECO:0000256" key="5">
    <source>
        <dbReference type="ARBA" id="ARBA00023121"/>
    </source>
</evidence>
<dbReference type="Gene3D" id="1.25.40.90">
    <property type="match status" value="1"/>
</dbReference>